<dbReference type="GO" id="GO:0031011">
    <property type="term" value="C:Ino80 complex"/>
    <property type="evidence" value="ECO:0007669"/>
    <property type="project" value="EnsemblFungi"/>
</dbReference>
<organism evidence="3 5">
    <name type="scientific">Schizosaccharomyces japonicus (strain yFS275 / FY16936)</name>
    <name type="common">Fission yeast</name>
    <dbReference type="NCBI Taxonomy" id="402676"/>
    <lineage>
        <taxon>Eukaryota</taxon>
        <taxon>Fungi</taxon>
        <taxon>Dikarya</taxon>
        <taxon>Ascomycota</taxon>
        <taxon>Taphrinomycotina</taxon>
        <taxon>Schizosaccharomycetes</taxon>
        <taxon>Schizosaccharomycetales</taxon>
        <taxon>Schizosaccharomycetaceae</taxon>
        <taxon>Schizosaccharomyces</taxon>
    </lineage>
</organism>
<reference evidence="3 5" key="1">
    <citation type="journal article" date="2011" name="Science">
        <title>Comparative functional genomics of the fission yeasts.</title>
        <authorList>
            <person name="Rhind N."/>
            <person name="Chen Z."/>
            <person name="Yassour M."/>
            <person name="Thompson D.A."/>
            <person name="Haas B.J."/>
            <person name="Habib N."/>
            <person name="Wapinski I."/>
            <person name="Roy S."/>
            <person name="Lin M.F."/>
            <person name="Heiman D.I."/>
            <person name="Young S.K."/>
            <person name="Furuya K."/>
            <person name="Guo Y."/>
            <person name="Pidoux A."/>
            <person name="Chen H.M."/>
            <person name="Robbertse B."/>
            <person name="Goldberg J.M."/>
            <person name="Aoki K."/>
            <person name="Bayne E.H."/>
            <person name="Berlin A.M."/>
            <person name="Desjardins C.A."/>
            <person name="Dobbs E."/>
            <person name="Dukaj L."/>
            <person name="Fan L."/>
            <person name="FitzGerald M.G."/>
            <person name="French C."/>
            <person name="Gujja S."/>
            <person name="Hansen K."/>
            <person name="Keifenheim D."/>
            <person name="Levin J.Z."/>
            <person name="Mosher R.A."/>
            <person name="Mueller C.A."/>
            <person name="Pfiffner J."/>
            <person name="Priest M."/>
            <person name="Russ C."/>
            <person name="Smialowska A."/>
            <person name="Swoboda P."/>
            <person name="Sykes S.M."/>
            <person name="Vaughn M."/>
            <person name="Vengrova S."/>
            <person name="Yoder R."/>
            <person name="Zeng Q."/>
            <person name="Allshire R."/>
            <person name="Baulcombe D."/>
            <person name="Birren B.W."/>
            <person name="Brown W."/>
            <person name="Ekwall K."/>
            <person name="Kellis M."/>
            <person name="Leatherwood J."/>
            <person name="Levin H."/>
            <person name="Margalit H."/>
            <person name="Martienssen R."/>
            <person name="Nieduszynski C.A."/>
            <person name="Spatafora J.W."/>
            <person name="Friedman N."/>
            <person name="Dalgaard J.Z."/>
            <person name="Baumann P."/>
            <person name="Niki H."/>
            <person name="Regev A."/>
            <person name="Nusbaum C."/>
        </authorList>
    </citation>
    <scope>NUCLEOTIDE SEQUENCE [LARGE SCALE GENOMIC DNA]</scope>
    <source>
        <strain evidence="5">yFS275 / FY16936</strain>
    </source>
</reference>
<evidence type="ECO:0000259" key="2">
    <source>
        <dbReference type="Pfam" id="PF14612"/>
    </source>
</evidence>
<protein>
    <submittedName>
        <fullName evidence="3">Ino80 complex subunit Iec3</fullName>
    </submittedName>
</protein>
<dbReference type="HOGENOM" id="CLU_1705289_0_0_1"/>
<evidence type="ECO:0000313" key="5">
    <source>
        <dbReference type="Proteomes" id="UP000001744"/>
    </source>
</evidence>
<dbReference type="OrthoDB" id="5395596at2759"/>
<keyword evidence="5" id="KW-1185">Reference proteome</keyword>
<feature type="region of interest" description="Disordered" evidence="1">
    <location>
        <begin position="102"/>
        <end position="154"/>
    </location>
</feature>
<dbReference type="RefSeq" id="XP_002172142.1">
    <property type="nucleotide sequence ID" value="XM_002172106.2"/>
</dbReference>
<sequence>MSFKSFKRKYLKLRKSFDVACQETTIINNQIEQVSIVYRRIQLENMHLLDLLLDMQDTDQVPIPAMSPPGSPYWQENPPKHVGELESELVLAEMKPFSTSHPWNNGFDPQIGMEPSAAGGFGYNSNSMSPSAGNAAFKFKRKSTGTTERRGRRR</sequence>
<accession>B6JWU8</accession>
<proteinExistence type="predicted"/>
<dbReference type="VEuPathDB" id="FungiDB:SJAG_00873"/>
<evidence type="ECO:0000313" key="4">
    <source>
        <dbReference type="JaponicusDB" id="SJAG_00873"/>
    </source>
</evidence>
<evidence type="ECO:0000313" key="3">
    <source>
        <dbReference type="EMBL" id="EEB05849.1"/>
    </source>
</evidence>
<feature type="compositionally biased region" description="Polar residues" evidence="1">
    <location>
        <begin position="123"/>
        <end position="132"/>
    </location>
</feature>
<dbReference type="EMBL" id="KE651166">
    <property type="protein sequence ID" value="EEB05849.1"/>
    <property type="molecule type" value="Genomic_DNA"/>
</dbReference>
<dbReference type="GeneID" id="7051965"/>
<dbReference type="Proteomes" id="UP000001744">
    <property type="component" value="Unassembled WGS sequence"/>
</dbReference>
<gene>
    <name evidence="4" type="primary">iec3</name>
    <name evidence="3" type="ORF">SJAG_00873</name>
</gene>
<dbReference type="InterPro" id="IPR032742">
    <property type="entry name" value="Iec3_N"/>
</dbReference>
<evidence type="ECO:0000256" key="1">
    <source>
        <dbReference type="SAM" id="MobiDB-lite"/>
    </source>
</evidence>
<name>B6JWU8_SCHJY</name>
<dbReference type="GO" id="GO:0006338">
    <property type="term" value="P:chromatin remodeling"/>
    <property type="evidence" value="ECO:0007669"/>
    <property type="project" value="EnsemblFungi"/>
</dbReference>
<dbReference type="JaponicusDB" id="SJAG_00873">
    <property type="gene designation" value="iec3"/>
</dbReference>
<feature type="domain" description="INO80 complex subunit 3 N-terminal" evidence="2">
    <location>
        <begin position="4"/>
        <end position="62"/>
    </location>
</feature>
<dbReference type="AlphaFoldDB" id="B6JWU8"/>
<dbReference type="Pfam" id="PF14612">
    <property type="entry name" value="Ino80_Iec3"/>
    <property type="match status" value="1"/>
</dbReference>
<dbReference type="STRING" id="402676.B6JWU8"/>
<dbReference type="GO" id="GO:0034080">
    <property type="term" value="P:CENP-A containing chromatin assembly"/>
    <property type="evidence" value="ECO:0007669"/>
    <property type="project" value="EnsemblFungi"/>
</dbReference>